<name>A0ABQ4L4A3_SIMTE</name>
<proteinExistence type="predicted"/>
<organism evidence="2 3">
    <name type="scientific">Siminovitchia terrae</name>
    <name type="common">Bacillus terrae</name>
    <dbReference type="NCBI Taxonomy" id="1914933"/>
    <lineage>
        <taxon>Bacteria</taxon>
        <taxon>Bacillati</taxon>
        <taxon>Bacillota</taxon>
        <taxon>Bacilli</taxon>
        <taxon>Bacillales</taxon>
        <taxon>Bacillaceae</taxon>
        <taxon>Siminovitchia</taxon>
    </lineage>
</organism>
<comment type="caution">
    <text evidence="2">The sequence shown here is derived from an EMBL/GenBank/DDBJ whole genome shotgun (WGS) entry which is preliminary data.</text>
</comment>
<accession>A0ABQ4L4A3</accession>
<gene>
    <name evidence="2" type="ORF">J6TS1_45850</name>
</gene>
<dbReference type="EMBL" id="BORJ01000016">
    <property type="protein sequence ID" value="GIN98715.1"/>
    <property type="molecule type" value="Genomic_DNA"/>
</dbReference>
<evidence type="ECO:0000256" key="1">
    <source>
        <dbReference type="SAM" id="MobiDB-lite"/>
    </source>
</evidence>
<feature type="compositionally biased region" description="Polar residues" evidence="1">
    <location>
        <begin position="38"/>
        <end position="55"/>
    </location>
</feature>
<dbReference type="Proteomes" id="UP000680670">
    <property type="component" value="Unassembled WGS sequence"/>
</dbReference>
<evidence type="ECO:0000313" key="3">
    <source>
        <dbReference type="Proteomes" id="UP000680670"/>
    </source>
</evidence>
<evidence type="ECO:0000313" key="2">
    <source>
        <dbReference type="EMBL" id="GIN98715.1"/>
    </source>
</evidence>
<reference evidence="2 3" key="1">
    <citation type="submission" date="2021-03" db="EMBL/GenBank/DDBJ databases">
        <title>Antimicrobial resistance genes in bacteria isolated from Japanese honey, and their potential for conferring macrolide and lincosamide resistance in the American foulbrood pathogen Paenibacillus larvae.</title>
        <authorList>
            <person name="Okamoto M."/>
            <person name="Kumagai M."/>
            <person name="Kanamori H."/>
            <person name="Takamatsu D."/>
        </authorList>
    </citation>
    <scope>NUCLEOTIDE SEQUENCE [LARGE SCALE GENOMIC DNA]</scope>
    <source>
        <strain evidence="2 3">J6TS1</strain>
    </source>
</reference>
<sequence>MGTPLKILPTVSSNHVPDPNRIEAKIAIEPKDPEQAPEQDNNPGTKTPSSDTTGAKNCRISLKTYLIMG</sequence>
<feature type="region of interest" description="Disordered" evidence="1">
    <location>
        <begin position="28"/>
        <end position="57"/>
    </location>
</feature>
<protein>
    <submittedName>
        <fullName evidence="2">Uncharacterized protein</fullName>
    </submittedName>
</protein>
<keyword evidence="3" id="KW-1185">Reference proteome</keyword>